<protein>
    <submittedName>
        <fullName evidence="2">CinA family protein</fullName>
    </submittedName>
</protein>
<accession>A0ABR7G0D1</accession>
<dbReference type="NCBIfam" id="TIGR00199">
    <property type="entry name" value="PncC_domain"/>
    <property type="match status" value="1"/>
</dbReference>
<dbReference type="RefSeq" id="WP_021866636.1">
    <property type="nucleotide sequence ID" value="NZ_JACOPD010000005.1"/>
</dbReference>
<gene>
    <name evidence="2" type="ORF">H8S01_08000</name>
</gene>
<dbReference type="Pfam" id="PF02464">
    <property type="entry name" value="CinA"/>
    <property type="match status" value="1"/>
</dbReference>
<reference evidence="2 3" key="1">
    <citation type="submission" date="2020-08" db="EMBL/GenBank/DDBJ databases">
        <title>Genome public.</title>
        <authorList>
            <person name="Liu C."/>
            <person name="Sun Q."/>
        </authorList>
    </citation>
    <scope>NUCLEOTIDE SEQUENCE [LARGE SCALE GENOMIC DNA]</scope>
    <source>
        <strain evidence="2 3">NSJ-43</strain>
    </source>
</reference>
<organism evidence="2 3">
    <name type="scientific">Lachnospira hominis</name>
    <name type="common">ex Liu et al. 2021</name>
    <dbReference type="NCBI Taxonomy" id="2763051"/>
    <lineage>
        <taxon>Bacteria</taxon>
        <taxon>Bacillati</taxon>
        <taxon>Bacillota</taxon>
        <taxon>Clostridia</taxon>
        <taxon>Lachnospirales</taxon>
        <taxon>Lachnospiraceae</taxon>
        <taxon>Lachnospira</taxon>
    </lineage>
</organism>
<feature type="domain" description="CinA C-terminal" evidence="1">
    <location>
        <begin position="9"/>
        <end position="158"/>
    </location>
</feature>
<dbReference type="EMBL" id="JACOPD010000005">
    <property type="protein sequence ID" value="MBC5680899.1"/>
    <property type="molecule type" value="Genomic_DNA"/>
</dbReference>
<dbReference type="InterPro" id="IPR036653">
    <property type="entry name" value="CinA-like_C"/>
</dbReference>
<dbReference type="InterPro" id="IPR008136">
    <property type="entry name" value="CinA_C"/>
</dbReference>
<comment type="caution">
    <text evidence="2">The sequence shown here is derived from an EMBL/GenBank/DDBJ whole genome shotgun (WGS) entry which is preliminary data.</text>
</comment>
<name>A0ABR7G0D1_9FIRM</name>
<keyword evidence="3" id="KW-1185">Reference proteome</keyword>
<dbReference type="Proteomes" id="UP000628463">
    <property type="component" value="Unassembled WGS sequence"/>
</dbReference>
<dbReference type="SUPFAM" id="SSF142433">
    <property type="entry name" value="CinA-like"/>
    <property type="match status" value="1"/>
</dbReference>
<evidence type="ECO:0000313" key="3">
    <source>
        <dbReference type="Proteomes" id="UP000628463"/>
    </source>
</evidence>
<evidence type="ECO:0000313" key="2">
    <source>
        <dbReference type="EMBL" id="MBC5680899.1"/>
    </source>
</evidence>
<evidence type="ECO:0000259" key="1">
    <source>
        <dbReference type="Pfam" id="PF02464"/>
    </source>
</evidence>
<sequence length="160" mass="17029">MELRNNGLLEKHVVDVLKEKKLTITTAESCTGGMISSRIVNVPGASAVLKQAYVTYCDEAKHTVLGVKKETLEKYYAVSSQTACEMAEGGAKAAGADVCVSVTGVAGPDTEDGKPVGCVFIGCFYNGNVTVKEYSFKGNRMEIRSQAADEALKLVLNVVK</sequence>
<proteinExistence type="predicted"/>
<dbReference type="Gene3D" id="3.90.950.20">
    <property type="entry name" value="CinA-like"/>
    <property type="match status" value="1"/>
</dbReference>